<dbReference type="EMBL" id="LXQA010010772">
    <property type="protein sequence ID" value="MCH86689.1"/>
    <property type="molecule type" value="Genomic_DNA"/>
</dbReference>
<sequence>GGQDVEKSSRIKRKRVCDNVAFSTQDSINKRTTNTVTEKDDASVKDKKKRQLQNRRNIDLVEGRITSEAAMTTSEAATK</sequence>
<evidence type="ECO:0000256" key="1">
    <source>
        <dbReference type="SAM" id="MobiDB-lite"/>
    </source>
</evidence>
<organism evidence="2 3">
    <name type="scientific">Trifolium medium</name>
    <dbReference type="NCBI Taxonomy" id="97028"/>
    <lineage>
        <taxon>Eukaryota</taxon>
        <taxon>Viridiplantae</taxon>
        <taxon>Streptophyta</taxon>
        <taxon>Embryophyta</taxon>
        <taxon>Tracheophyta</taxon>
        <taxon>Spermatophyta</taxon>
        <taxon>Magnoliopsida</taxon>
        <taxon>eudicotyledons</taxon>
        <taxon>Gunneridae</taxon>
        <taxon>Pentapetalae</taxon>
        <taxon>rosids</taxon>
        <taxon>fabids</taxon>
        <taxon>Fabales</taxon>
        <taxon>Fabaceae</taxon>
        <taxon>Papilionoideae</taxon>
        <taxon>50 kb inversion clade</taxon>
        <taxon>NPAAA clade</taxon>
        <taxon>Hologalegina</taxon>
        <taxon>IRL clade</taxon>
        <taxon>Trifolieae</taxon>
        <taxon>Trifolium</taxon>
    </lineage>
</organism>
<accession>A0A392MI04</accession>
<gene>
    <name evidence="2" type="ORF">A2U01_0007549</name>
</gene>
<keyword evidence="3" id="KW-1185">Reference proteome</keyword>
<reference evidence="2 3" key="1">
    <citation type="journal article" date="2018" name="Front. Plant Sci.">
        <title>Red Clover (Trifolium pratense) and Zigzag Clover (T. medium) - A Picture of Genomic Similarities and Differences.</title>
        <authorList>
            <person name="Dluhosova J."/>
            <person name="Istvanek J."/>
            <person name="Nedelnik J."/>
            <person name="Repkova J."/>
        </authorList>
    </citation>
    <scope>NUCLEOTIDE SEQUENCE [LARGE SCALE GENOMIC DNA]</scope>
    <source>
        <strain evidence="3">cv. 10/8</strain>
        <tissue evidence="2">Leaf</tissue>
    </source>
</reference>
<feature type="region of interest" description="Disordered" evidence="1">
    <location>
        <begin position="32"/>
        <end position="56"/>
    </location>
</feature>
<feature type="non-terminal residue" evidence="2">
    <location>
        <position position="1"/>
    </location>
</feature>
<protein>
    <submittedName>
        <fullName evidence="2">Uncharacterized protein</fullName>
    </submittedName>
</protein>
<name>A0A392MI04_9FABA</name>
<dbReference type="AlphaFoldDB" id="A0A392MI04"/>
<evidence type="ECO:0000313" key="3">
    <source>
        <dbReference type="Proteomes" id="UP000265520"/>
    </source>
</evidence>
<evidence type="ECO:0000313" key="2">
    <source>
        <dbReference type="EMBL" id="MCH86689.1"/>
    </source>
</evidence>
<dbReference type="Proteomes" id="UP000265520">
    <property type="component" value="Unassembled WGS sequence"/>
</dbReference>
<comment type="caution">
    <text evidence="2">The sequence shown here is derived from an EMBL/GenBank/DDBJ whole genome shotgun (WGS) entry which is preliminary data.</text>
</comment>
<proteinExistence type="predicted"/>